<reference evidence="1 2" key="1">
    <citation type="submission" date="2019-05" db="EMBL/GenBank/DDBJ databases">
        <authorList>
            <consortium name="Science for Life Laboratories"/>
        </authorList>
    </citation>
    <scope>NUCLEOTIDE SEQUENCE [LARGE SCALE GENOMIC DNA]</scope>
    <source>
        <strain evidence="1">Soil9</strain>
    </source>
</reference>
<protein>
    <recommendedName>
        <fullName evidence="3">TIGR03000 domain-containing protein</fullName>
    </recommendedName>
</protein>
<keyword evidence="2" id="KW-1185">Reference proteome</keyword>
<dbReference type="RefSeq" id="WP_162672728.1">
    <property type="nucleotide sequence ID" value="NZ_LR593886.1"/>
</dbReference>
<evidence type="ECO:0000313" key="2">
    <source>
        <dbReference type="Proteomes" id="UP000464178"/>
    </source>
</evidence>
<evidence type="ECO:0000313" key="1">
    <source>
        <dbReference type="EMBL" id="VTS02400.1"/>
    </source>
</evidence>
<dbReference type="KEGG" id="gms:SOIL9_75290"/>
<evidence type="ECO:0008006" key="3">
    <source>
        <dbReference type="Google" id="ProtNLM"/>
    </source>
</evidence>
<sequence length="200" mass="21578">MTRILFTLAATVGFADLASAQQNNLPLSPGVRPVMPAGIGAATSRPDQPGVIYFPAIAPWGWANGWAYQSSYSPWTGFGYTFGGYLPNGATSIAPVQETTTPRPQKPEPRIVLANEFPATLALQFPAAAEVWFNGEKVKGEAQDARTLTSPVLRPGTQYTFEVKARWKNQGKLFESARTVTLGPGDHSRLLVVSGTEVRE</sequence>
<dbReference type="Proteomes" id="UP000464178">
    <property type="component" value="Chromosome"/>
</dbReference>
<organism evidence="1 2">
    <name type="scientific">Gemmata massiliana</name>
    <dbReference type="NCBI Taxonomy" id="1210884"/>
    <lineage>
        <taxon>Bacteria</taxon>
        <taxon>Pseudomonadati</taxon>
        <taxon>Planctomycetota</taxon>
        <taxon>Planctomycetia</taxon>
        <taxon>Gemmatales</taxon>
        <taxon>Gemmataceae</taxon>
        <taxon>Gemmata</taxon>
    </lineage>
</organism>
<accession>A0A6P2DJ51</accession>
<proteinExistence type="predicted"/>
<name>A0A6P2DJ51_9BACT</name>
<gene>
    <name evidence="1" type="ORF">SOIL9_75290</name>
</gene>
<dbReference type="EMBL" id="LR593886">
    <property type="protein sequence ID" value="VTS02400.1"/>
    <property type="molecule type" value="Genomic_DNA"/>
</dbReference>
<dbReference type="AlphaFoldDB" id="A0A6P2DJ51"/>